<accession>A0A4V2K164</accession>
<keyword evidence="2" id="KW-0812">Transmembrane</keyword>
<dbReference type="OrthoDB" id="2553651at2759"/>
<reference evidence="3" key="1">
    <citation type="submission" date="2019-01" db="EMBL/GenBank/DDBJ databases">
        <title>Draft genome sequences of three monokaryotic isolates of the white-rot basidiomycete fungus Dichomitus squalens.</title>
        <authorList>
            <consortium name="DOE Joint Genome Institute"/>
            <person name="Lopez S.C."/>
            <person name="Andreopoulos B."/>
            <person name="Pangilinan J."/>
            <person name="Lipzen A."/>
            <person name="Riley R."/>
            <person name="Ahrendt S."/>
            <person name="Ng V."/>
            <person name="Barry K."/>
            <person name="Daum C."/>
            <person name="Grigoriev I.V."/>
            <person name="Hilden K.S."/>
            <person name="Makela M.R."/>
            <person name="de Vries R.P."/>
        </authorList>
    </citation>
    <scope>NUCLEOTIDE SEQUENCE [LARGE SCALE GENOMIC DNA]</scope>
    <source>
        <strain evidence="3">OM18370.1</strain>
    </source>
</reference>
<feature type="region of interest" description="Disordered" evidence="1">
    <location>
        <begin position="62"/>
        <end position="88"/>
    </location>
</feature>
<sequence length="259" mass="28654">MPRPLLNRYLPSRHPPPWEGPNLLHQPHPDPALLTTEPPSASNIADDAAKVNIVSPDFKRHPATNTSIQDIPSDISTPGGQPSKRRRYRDEVEQEGFYLYNLAKQYILHPAVAGGLLGLVNIGLISGAAYKFYNDPYLRRDTRAIVSAVAGAFTLLGVEGYAAEKYRETPRGQREAQKAKKEGAALYRTAREYILRPGVLGGLLGVVNAGVLGTVGYFSWKNWDRPSWDRRVVSAVTVGLLTLWGGEGFVAERYRTTHH</sequence>
<evidence type="ECO:0000256" key="1">
    <source>
        <dbReference type="SAM" id="MobiDB-lite"/>
    </source>
</evidence>
<keyword evidence="2" id="KW-1133">Transmembrane helix</keyword>
<feature type="transmembrane region" description="Helical" evidence="2">
    <location>
        <begin position="145"/>
        <end position="163"/>
    </location>
</feature>
<dbReference type="EMBL" id="ML143398">
    <property type="protein sequence ID" value="TBU31583.1"/>
    <property type="molecule type" value="Genomic_DNA"/>
</dbReference>
<feature type="transmembrane region" description="Helical" evidence="2">
    <location>
        <begin position="198"/>
        <end position="220"/>
    </location>
</feature>
<proteinExistence type="predicted"/>
<name>A0A4V2K164_9APHY</name>
<feature type="region of interest" description="Disordered" evidence="1">
    <location>
        <begin position="1"/>
        <end position="41"/>
    </location>
</feature>
<dbReference type="AlphaFoldDB" id="A0A4V2K164"/>
<organism evidence="3">
    <name type="scientific">Dichomitus squalens</name>
    <dbReference type="NCBI Taxonomy" id="114155"/>
    <lineage>
        <taxon>Eukaryota</taxon>
        <taxon>Fungi</taxon>
        <taxon>Dikarya</taxon>
        <taxon>Basidiomycota</taxon>
        <taxon>Agaricomycotina</taxon>
        <taxon>Agaricomycetes</taxon>
        <taxon>Polyporales</taxon>
        <taxon>Polyporaceae</taxon>
        <taxon>Dichomitus</taxon>
    </lineage>
</organism>
<evidence type="ECO:0000256" key="2">
    <source>
        <dbReference type="SAM" id="Phobius"/>
    </source>
</evidence>
<feature type="transmembrane region" description="Helical" evidence="2">
    <location>
        <begin position="232"/>
        <end position="251"/>
    </location>
</feature>
<dbReference type="Proteomes" id="UP000292957">
    <property type="component" value="Unassembled WGS sequence"/>
</dbReference>
<evidence type="ECO:0000313" key="3">
    <source>
        <dbReference type="EMBL" id="TBU31583.1"/>
    </source>
</evidence>
<keyword evidence="2" id="KW-0472">Membrane</keyword>
<protein>
    <submittedName>
        <fullName evidence="3">Uncharacterized protein</fullName>
    </submittedName>
</protein>
<feature type="transmembrane region" description="Helical" evidence="2">
    <location>
        <begin position="111"/>
        <end position="133"/>
    </location>
</feature>
<feature type="compositionally biased region" description="Polar residues" evidence="1">
    <location>
        <begin position="63"/>
        <end position="80"/>
    </location>
</feature>
<gene>
    <name evidence="3" type="ORF">BD311DRAFT_688502</name>
</gene>